<accession>A0A4R4Z7F3</accession>
<organism evidence="3 4">
    <name type="scientific">Nonomuraea terrae</name>
    <dbReference type="NCBI Taxonomy" id="2530383"/>
    <lineage>
        <taxon>Bacteria</taxon>
        <taxon>Bacillati</taxon>
        <taxon>Actinomycetota</taxon>
        <taxon>Actinomycetes</taxon>
        <taxon>Streptosporangiales</taxon>
        <taxon>Streptosporangiaceae</taxon>
        <taxon>Nonomuraea</taxon>
    </lineage>
</organism>
<dbReference type="SMART" id="SM00347">
    <property type="entry name" value="HTH_MARR"/>
    <property type="match status" value="1"/>
</dbReference>
<dbReference type="EMBL" id="SMKQ01000010">
    <property type="protein sequence ID" value="TDD54118.1"/>
    <property type="molecule type" value="Genomic_DNA"/>
</dbReference>
<feature type="domain" description="HTH marR-type" evidence="2">
    <location>
        <begin position="5"/>
        <end position="141"/>
    </location>
</feature>
<dbReference type="RefSeq" id="WP_132609639.1">
    <property type="nucleotide sequence ID" value="NZ_SMKQ01000010.1"/>
</dbReference>
<feature type="compositionally biased region" description="Low complexity" evidence="1">
    <location>
        <begin position="148"/>
        <end position="164"/>
    </location>
</feature>
<dbReference type="Proteomes" id="UP000295302">
    <property type="component" value="Unassembled WGS sequence"/>
</dbReference>
<dbReference type="InterPro" id="IPR000835">
    <property type="entry name" value="HTH_MarR-typ"/>
</dbReference>
<gene>
    <name evidence="3" type="ORF">E1286_06370</name>
</gene>
<dbReference type="InterPro" id="IPR036388">
    <property type="entry name" value="WH-like_DNA-bd_sf"/>
</dbReference>
<dbReference type="AlphaFoldDB" id="A0A4R4Z7F3"/>
<dbReference type="OrthoDB" id="8966183at2"/>
<protein>
    <submittedName>
        <fullName evidence="3">MarR family transcriptional regulator</fullName>
    </submittedName>
</protein>
<comment type="caution">
    <text evidence="3">The sequence shown here is derived from an EMBL/GenBank/DDBJ whole genome shotgun (WGS) entry which is preliminary data.</text>
</comment>
<evidence type="ECO:0000313" key="3">
    <source>
        <dbReference type="EMBL" id="TDD54118.1"/>
    </source>
</evidence>
<dbReference type="Gene3D" id="1.10.10.10">
    <property type="entry name" value="Winged helix-like DNA-binding domain superfamily/Winged helix DNA-binding domain"/>
    <property type="match status" value="1"/>
</dbReference>
<dbReference type="Pfam" id="PF01047">
    <property type="entry name" value="MarR"/>
    <property type="match status" value="1"/>
</dbReference>
<dbReference type="PANTHER" id="PTHR39515">
    <property type="entry name" value="CONSERVED PROTEIN"/>
    <property type="match status" value="1"/>
</dbReference>
<reference evidence="3 4" key="1">
    <citation type="submission" date="2019-03" db="EMBL/GenBank/DDBJ databases">
        <title>Draft genome sequences of novel Actinobacteria.</title>
        <authorList>
            <person name="Sahin N."/>
            <person name="Ay H."/>
            <person name="Saygin H."/>
        </authorList>
    </citation>
    <scope>NUCLEOTIDE SEQUENCE [LARGE SCALE GENOMIC DNA]</scope>
    <source>
        <strain evidence="3 4">CH32</strain>
    </source>
</reference>
<dbReference type="InterPro" id="IPR052526">
    <property type="entry name" value="HTH-type_Bedaq_tolerance"/>
</dbReference>
<evidence type="ECO:0000256" key="1">
    <source>
        <dbReference type="SAM" id="MobiDB-lite"/>
    </source>
</evidence>
<evidence type="ECO:0000313" key="4">
    <source>
        <dbReference type="Proteomes" id="UP000295302"/>
    </source>
</evidence>
<dbReference type="PRINTS" id="PR00598">
    <property type="entry name" value="HTHMARR"/>
</dbReference>
<keyword evidence="4" id="KW-1185">Reference proteome</keyword>
<evidence type="ECO:0000259" key="2">
    <source>
        <dbReference type="PROSITE" id="PS50995"/>
    </source>
</evidence>
<sequence length="164" mass="17727">MGPDAADMADAFREVARLVLRHLSVYGDLNITALSTLSRLDSQGPLRLTTLAAAEGIAQPSMTQVVKRLEQFGLARRVDEPQDARVVMVAVTDAGRRLLEEHRQAQRDRMAELLSELPPEDQEVLDTAMRAARPAIRRLLSSAAAQKTPAGARPAPPQQATAGA</sequence>
<feature type="region of interest" description="Disordered" evidence="1">
    <location>
        <begin position="139"/>
        <end position="164"/>
    </location>
</feature>
<proteinExistence type="predicted"/>
<dbReference type="InterPro" id="IPR036390">
    <property type="entry name" value="WH_DNA-bd_sf"/>
</dbReference>
<dbReference type="PANTHER" id="PTHR39515:SF2">
    <property type="entry name" value="HTH-TYPE TRANSCRIPTIONAL REGULATOR RV0880"/>
    <property type="match status" value="1"/>
</dbReference>
<name>A0A4R4Z7F3_9ACTN</name>
<dbReference type="PROSITE" id="PS50995">
    <property type="entry name" value="HTH_MARR_2"/>
    <property type="match status" value="1"/>
</dbReference>
<dbReference type="SUPFAM" id="SSF46785">
    <property type="entry name" value="Winged helix' DNA-binding domain"/>
    <property type="match status" value="1"/>
</dbReference>
<dbReference type="GO" id="GO:0003700">
    <property type="term" value="F:DNA-binding transcription factor activity"/>
    <property type="evidence" value="ECO:0007669"/>
    <property type="project" value="InterPro"/>
</dbReference>